<dbReference type="InterPro" id="IPR019015">
    <property type="entry name" value="HIRA_B_motif"/>
</dbReference>
<dbReference type="InterPro" id="IPR031120">
    <property type="entry name" value="HIR1-like"/>
</dbReference>
<keyword evidence="8 10" id="KW-0539">Nucleus</keyword>
<keyword evidence="3 9" id="KW-0853">WD repeat</keyword>
<dbReference type="Proteomes" id="UP001527925">
    <property type="component" value="Unassembled WGS sequence"/>
</dbReference>
<dbReference type="InterPro" id="IPR015943">
    <property type="entry name" value="WD40/YVTN_repeat-like_dom_sf"/>
</dbReference>
<dbReference type="Gene3D" id="2.130.10.10">
    <property type="entry name" value="YVTN repeat-like/Quinoprotein amine dehydrogenase"/>
    <property type="match status" value="3"/>
</dbReference>
<keyword evidence="14" id="KW-1185">Reference proteome</keyword>
<evidence type="ECO:0000256" key="4">
    <source>
        <dbReference type="ARBA" id="ARBA00022737"/>
    </source>
</evidence>
<keyword evidence="4 10" id="KW-0677">Repeat</keyword>
<keyword evidence="5 10" id="KW-0156">Chromatin regulator</keyword>
<dbReference type="SUPFAM" id="SSF50978">
    <property type="entry name" value="WD40 repeat-like"/>
    <property type="match status" value="1"/>
</dbReference>
<evidence type="ECO:0000256" key="3">
    <source>
        <dbReference type="ARBA" id="ARBA00022574"/>
    </source>
</evidence>
<protein>
    <recommendedName>
        <fullName evidence="10">Protein HIR</fullName>
    </recommendedName>
</protein>
<feature type="repeat" description="WD" evidence="9">
    <location>
        <begin position="128"/>
        <end position="169"/>
    </location>
</feature>
<dbReference type="EMBL" id="JADGIZ020000061">
    <property type="protein sequence ID" value="KAL2912596.1"/>
    <property type="molecule type" value="Genomic_DNA"/>
</dbReference>
<evidence type="ECO:0000256" key="9">
    <source>
        <dbReference type="PROSITE-ProRule" id="PRU00221"/>
    </source>
</evidence>
<feature type="repeat" description="WD" evidence="9">
    <location>
        <begin position="67"/>
        <end position="108"/>
    </location>
</feature>
<evidence type="ECO:0000259" key="11">
    <source>
        <dbReference type="Pfam" id="PF07569"/>
    </source>
</evidence>
<dbReference type="InterPro" id="IPR055410">
    <property type="entry name" value="Beta-prop_CAF1B_HIR1"/>
</dbReference>
<evidence type="ECO:0000256" key="10">
    <source>
        <dbReference type="RuleBase" id="RU364014"/>
    </source>
</evidence>
<dbReference type="PROSITE" id="PS50082">
    <property type="entry name" value="WD_REPEATS_2"/>
    <property type="match status" value="2"/>
</dbReference>
<reference evidence="13 14" key="1">
    <citation type="submission" date="2023-09" db="EMBL/GenBank/DDBJ databases">
        <title>Pangenome analysis of Batrachochytrium dendrobatidis and related Chytrids.</title>
        <authorList>
            <person name="Yacoub M.N."/>
            <person name="Stajich J.E."/>
            <person name="James T.Y."/>
        </authorList>
    </citation>
    <scope>NUCLEOTIDE SEQUENCE [LARGE SCALE GENOMIC DNA]</scope>
    <source>
        <strain evidence="13 14">JEL0888</strain>
    </source>
</reference>
<dbReference type="PROSITE" id="PS50294">
    <property type="entry name" value="WD_REPEATS_REGION"/>
    <property type="match status" value="2"/>
</dbReference>
<accession>A0ABR4MZ95</accession>
<evidence type="ECO:0000256" key="2">
    <source>
        <dbReference type="ARBA" id="ARBA00007306"/>
    </source>
</evidence>
<dbReference type="Pfam" id="PF09453">
    <property type="entry name" value="HIRA_B"/>
    <property type="match status" value="1"/>
</dbReference>
<evidence type="ECO:0000313" key="14">
    <source>
        <dbReference type="Proteomes" id="UP001527925"/>
    </source>
</evidence>
<evidence type="ECO:0000256" key="7">
    <source>
        <dbReference type="ARBA" id="ARBA00023163"/>
    </source>
</evidence>
<keyword evidence="6 10" id="KW-0805">Transcription regulation</keyword>
<dbReference type="InterPro" id="IPR011494">
    <property type="entry name" value="HIRA-like_C"/>
</dbReference>
<sequence>MLVFVPPWVAHRTGKSRKTPIYSLHVHPGGQRLATAGLVNIKIWNMDPIRSQAAEISDTTPKLLSTFSIHDGAILCVRWSPDGEYLASGSEDAKVVVWKLDGSKLRNMGFGDSGAAKNVESYRVVKILPGHESDVADLAWSSDRAYLASCGFDRKIVIWDGSSFEQVKRIDCHAGFVKGVTWDPAGKYLATQASKPRLSPKPSQTYVHSKEADTITSFWAVFERIVLPLLAPNTRAQSDDRSIKVFRTSDWEVETSITEPLASGASSSFFTRLSWGPDGSAIVATNGESGSVCVAPLIQRQEWKSDAFLVGHKAAVEVASFNPKLFRVGNLEQLTGSAVSICATGSQDNGIAIWSTAYPRALVNISELVEHSILDLSWTPDGYGLLGCSYDGMVVYVSFDAQELGETLAEQEIDKALSRFGKRGTRHANLVPESPMQLDLETQAKSASGSRIAALMGVDDAAFARAATAHAAGSTPAAAAASAVAAAADRTNGVGHAEMQGVEKTSLQSALAAAAASQTPAPTPAATQTVSVTKDGKKRIKPVFIQSTDDGAGNPFASPSVASAPTPATAAAFVQGTGASNGTPAGASATPIPAGGIPAFSIYAAGAESSGGQASTGAEVQPAAPASTLPPTKYVLPLVNTFEALPMLGVPEVRDVVHVEIAEPGTGARVGLECRNEKSASRLCLTRDQEQLWMLQLRSPVLLSTITPIFVAVACADASLHLFSFSGRRLLPSLTLASATSFLSGRDSSLLCIDGTGQMFVWNVAEQRQILGNVSVAPILQTDDGVEDVDVTITRVVFKPDGVPILTTSKDRSFTFHADMRVWVELANTGIRTSGFGTVPGRPGQQRRFPTTEMLEDMLVSAVAAASPHEYRHWLRQYAHKLVEENAVTKAKELCDELTGTGIGPAGKSAPWVPQVLGLPKRELFKELLPVLAQNRLFQRILTAAQAAPDQPAPMDL</sequence>
<evidence type="ECO:0000256" key="8">
    <source>
        <dbReference type="ARBA" id="ARBA00023242"/>
    </source>
</evidence>
<dbReference type="PANTHER" id="PTHR13831">
    <property type="entry name" value="MEMBER OF THE HIR1 FAMILY OF WD-REPEAT PROTEINS"/>
    <property type="match status" value="1"/>
</dbReference>
<dbReference type="InterPro" id="IPR036322">
    <property type="entry name" value="WD40_repeat_dom_sf"/>
</dbReference>
<evidence type="ECO:0000259" key="12">
    <source>
        <dbReference type="Pfam" id="PF24105"/>
    </source>
</evidence>
<feature type="domain" description="CAF1B/HIR1 beta-propeller" evidence="12">
    <location>
        <begin position="18"/>
        <end position="195"/>
    </location>
</feature>
<dbReference type="InterPro" id="IPR001680">
    <property type="entry name" value="WD40_rpt"/>
</dbReference>
<dbReference type="Pfam" id="PF07569">
    <property type="entry name" value="Hira"/>
    <property type="match status" value="2"/>
</dbReference>
<feature type="domain" description="Protein HIRA-like C-terminal" evidence="11">
    <location>
        <begin position="851"/>
        <end position="898"/>
    </location>
</feature>
<comment type="subcellular location">
    <subcellularLocation>
        <location evidence="1 10">Nucleus</location>
    </subcellularLocation>
</comment>
<evidence type="ECO:0000256" key="6">
    <source>
        <dbReference type="ARBA" id="ARBA00023015"/>
    </source>
</evidence>
<comment type="caution">
    <text evidence="13">The sequence shown here is derived from an EMBL/GenBank/DDBJ whole genome shotgun (WGS) entry which is preliminary data.</text>
</comment>
<name>A0ABR4MZ95_9FUNG</name>
<dbReference type="PANTHER" id="PTHR13831:SF0">
    <property type="entry name" value="PROTEIN HIRA"/>
    <property type="match status" value="1"/>
</dbReference>
<keyword evidence="7 10" id="KW-0804">Transcription</keyword>
<comment type="function">
    <text evidence="10">Required for replication-independent chromatin assembly and for the periodic repression of histone gene transcription during the cell cycle.</text>
</comment>
<organism evidence="13 14">
    <name type="scientific">Polyrhizophydium stewartii</name>
    <dbReference type="NCBI Taxonomy" id="2732419"/>
    <lineage>
        <taxon>Eukaryota</taxon>
        <taxon>Fungi</taxon>
        <taxon>Fungi incertae sedis</taxon>
        <taxon>Chytridiomycota</taxon>
        <taxon>Chytridiomycota incertae sedis</taxon>
        <taxon>Chytridiomycetes</taxon>
        <taxon>Rhizophydiales</taxon>
        <taxon>Rhizophydiales incertae sedis</taxon>
        <taxon>Polyrhizophydium</taxon>
    </lineage>
</organism>
<dbReference type="Pfam" id="PF00400">
    <property type="entry name" value="WD40"/>
    <property type="match status" value="1"/>
</dbReference>
<evidence type="ECO:0000313" key="13">
    <source>
        <dbReference type="EMBL" id="KAL2912596.1"/>
    </source>
</evidence>
<evidence type="ECO:0000256" key="1">
    <source>
        <dbReference type="ARBA" id="ARBA00004123"/>
    </source>
</evidence>
<evidence type="ECO:0000256" key="5">
    <source>
        <dbReference type="ARBA" id="ARBA00022853"/>
    </source>
</evidence>
<gene>
    <name evidence="13" type="primary">HIR1</name>
    <name evidence="13" type="ORF">HK105_207904</name>
</gene>
<proteinExistence type="inferred from homology"/>
<comment type="similarity">
    <text evidence="2 10">Belongs to the WD repeat HIR1 family.</text>
</comment>
<feature type="domain" description="Protein HIRA-like C-terminal" evidence="11">
    <location>
        <begin position="727"/>
        <end position="829"/>
    </location>
</feature>
<dbReference type="SMART" id="SM00320">
    <property type="entry name" value="WD40"/>
    <property type="match status" value="7"/>
</dbReference>
<dbReference type="Pfam" id="PF24105">
    <property type="entry name" value="Beta-prop_CAF1B_HIR1"/>
    <property type="match status" value="1"/>
</dbReference>
<keyword evidence="10" id="KW-0678">Repressor</keyword>